<dbReference type="Pfam" id="PF01648">
    <property type="entry name" value="ACPS"/>
    <property type="match status" value="1"/>
</dbReference>
<dbReference type="Gene3D" id="3.90.470.20">
    <property type="entry name" value="4'-phosphopantetheinyl transferase domain"/>
    <property type="match status" value="1"/>
</dbReference>
<keyword evidence="11" id="KW-1185">Reference proteome</keyword>
<feature type="domain" description="4'-phosphopantetheinyl transferase" evidence="9">
    <location>
        <begin position="5"/>
        <end position="105"/>
    </location>
</feature>
<feature type="binding site" evidence="8">
    <location>
        <position position="9"/>
    </location>
    <ligand>
        <name>Mg(2+)</name>
        <dbReference type="ChEBI" id="CHEBI:18420"/>
    </ligand>
</feature>
<keyword evidence="8" id="KW-0963">Cytoplasm</keyword>
<evidence type="ECO:0000313" key="11">
    <source>
        <dbReference type="Proteomes" id="UP000672039"/>
    </source>
</evidence>
<feature type="binding site" evidence="8">
    <location>
        <position position="58"/>
    </location>
    <ligand>
        <name>Mg(2+)</name>
        <dbReference type="ChEBI" id="CHEBI:18420"/>
    </ligand>
</feature>
<dbReference type="RefSeq" id="WP_210224431.1">
    <property type="nucleotide sequence ID" value="NZ_CP072801.1"/>
</dbReference>
<dbReference type="InterPro" id="IPR008278">
    <property type="entry name" value="4-PPantetheinyl_Trfase_dom"/>
</dbReference>
<keyword evidence="6 8" id="KW-0443">Lipid metabolism</keyword>
<keyword evidence="3 8" id="KW-0479">Metal-binding</keyword>
<dbReference type="GO" id="GO:0008897">
    <property type="term" value="F:holo-[acyl-carrier-protein] synthase activity"/>
    <property type="evidence" value="ECO:0007669"/>
    <property type="project" value="UniProtKB-EC"/>
</dbReference>
<evidence type="ECO:0000313" key="10">
    <source>
        <dbReference type="EMBL" id="QTR48216.1"/>
    </source>
</evidence>
<proteinExistence type="inferred from homology"/>
<dbReference type="HAMAP" id="MF_00101">
    <property type="entry name" value="AcpS"/>
    <property type="match status" value="1"/>
</dbReference>
<evidence type="ECO:0000256" key="7">
    <source>
        <dbReference type="ARBA" id="ARBA00023160"/>
    </source>
</evidence>
<dbReference type="InterPro" id="IPR037143">
    <property type="entry name" value="4-PPantetheinyl_Trfase_dom_sf"/>
</dbReference>
<sequence length="132" mass="14340">MKIIGIGTDIVEIARLEETLQRHPERFPERILHPAELKRFATETKQAAWLAKRFATKEAVAKALGTGIGKETRLQEIETTHDARGKPRLQLHGVTLATATALGVTAIELSVADERTHAVAFVILVGGADGLL</sequence>
<dbReference type="NCBIfam" id="TIGR00556">
    <property type="entry name" value="pantethn_trn"/>
    <property type="match status" value="1"/>
</dbReference>
<gene>
    <name evidence="8" type="primary">acpS</name>
    <name evidence="10" type="ORF">J9253_10010</name>
</gene>
<accession>A0ABX7WXV9</accession>
<keyword evidence="7 8" id="KW-0275">Fatty acid biosynthesis</keyword>
<dbReference type="Proteomes" id="UP000672039">
    <property type="component" value="Chromosome"/>
</dbReference>
<organism evidence="10 11">
    <name type="scientific">Thiothrix litoralis</name>
    <dbReference type="NCBI Taxonomy" id="2891210"/>
    <lineage>
        <taxon>Bacteria</taxon>
        <taxon>Pseudomonadati</taxon>
        <taxon>Pseudomonadota</taxon>
        <taxon>Gammaproteobacteria</taxon>
        <taxon>Thiotrichales</taxon>
        <taxon>Thiotrichaceae</taxon>
        <taxon>Thiothrix</taxon>
    </lineage>
</organism>
<comment type="cofactor">
    <cofactor evidence="8">
        <name>Mg(2+)</name>
        <dbReference type="ChEBI" id="CHEBI:18420"/>
    </cofactor>
</comment>
<evidence type="ECO:0000256" key="1">
    <source>
        <dbReference type="ARBA" id="ARBA00022516"/>
    </source>
</evidence>
<dbReference type="EMBL" id="CP072801">
    <property type="protein sequence ID" value="QTR48216.1"/>
    <property type="molecule type" value="Genomic_DNA"/>
</dbReference>
<dbReference type="SUPFAM" id="SSF56214">
    <property type="entry name" value="4'-phosphopantetheinyl transferase"/>
    <property type="match status" value="1"/>
</dbReference>
<name>A0ABX7WXV9_9GAMM</name>
<comment type="subcellular location">
    <subcellularLocation>
        <location evidence="8">Cytoplasm</location>
    </subcellularLocation>
</comment>
<keyword evidence="4 8" id="KW-0276">Fatty acid metabolism</keyword>
<evidence type="ECO:0000256" key="3">
    <source>
        <dbReference type="ARBA" id="ARBA00022723"/>
    </source>
</evidence>
<comment type="similarity">
    <text evidence="8">Belongs to the P-Pant transferase superfamily. AcpS family.</text>
</comment>
<evidence type="ECO:0000259" key="9">
    <source>
        <dbReference type="Pfam" id="PF01648"/>
    </source>
</evidence>
<comment type="catalytic activity">
    <reaction evidence="8">
        <text>apo-[ACP] + CoA = holo-[ACP] + adenosine 3',5'-bisphosphate + H(+)</text>
        <dbReference type="Rhea" id="RHEA:12068"/>
        <dbReference type="Rhea" id="RHEA-COMP:9685"/>
        <dbReference type="Rhea" id="RHEA-COMP:9690"/>
        <dbReference type="ChEBI" id="CHEBI:15378"/>
        <dbReference type="ChEBI" id="CHEBI:29999"/>
        <dbReference type="ChEBI" id="CHEBI:57287"/>
        <dbReference type="ChEBI" id="CHEBI:58343"/>
        <dbReference type="ChEBI" id="CHEBI:64479"/>
        <dbReference type="EC" id="2.7.8.7"/>
    </reaction>
</comment>
<keyword evidence="1 8" id="KW-0444">Lipid biosynthesis</keyword>
<evidence type="ECO:0000256" key="5">
    <source>
        <dbReference type="ARBA" id="ARBA00022842"/>
    </source>
</evidence>
<keyword evidence="5 8" id="KW-0460">Magnesium</keyword>
<evidence type="ECO:0000256" key="2">
    <source>
        <dbReference type="ARBA" id="ARBA00022679"/>
    </source>
</evidence>
<dbReference type="InterPro" id="IPR004568">
    <property type="entry name" value="Ppantetheine-prot_Trfase_dom"/>
</dbReference>
<evidence type="ECO:0000256" key="6">
    <source>
        <dbReference type="ARBA" id="ARBA00023098"/>
    </source>
</evidence>
<dbReference type="EC" id="2.7.8.7" evidence="8"/>
<reference evidence="10 11" key="1">
    <citation type="submission" date="2021-04" db="EMBL/GenBank/DDBJ databases">
        <title>Genomics, taxonomy and metabolism of representatives of sulfur bacteria of the genus Thiothrix: Thiothrix fructosivorans QT, Thiothrix unzii A1T and three new species, Thiothrix subterranea sp. nov., Thiothrix litoralis sp. nov. and 'Candidatus Thiothrix anitrata' sp. nov.</title>
        <authorList>
            <person name="Ravin N.V."/>
            <person name="Smolyakov D."/>
            <person name="Rudenko T.S."/>
            <person name="Mardanov A.V."/>
            <person name="Beletsky A.V."/>
            <person name="Markov N.D."/>
            <person name="Fomenkov A.I."/>
            <person name="Roberts R.J."/>
            <person name="Karnachuk O.V."/>
            <person name="Novikov A."/>
            <person name="Grabovich M.Y."/>
        </authorList>
    </citation>
    <scope>NUCLEOTIDE SEQUENCE [LARGE SCALE GENOMIC DNA]</scope>
    <source>
        <strain evidence="10 11">AS</strain>
    </source>
</reference>
<evidence type="ECO:0000256" key="4">
    <source>
        <dbReference type="ARBA" id="ARBA00022832"/>
    </source>
</evidence>
<keyword evidence="2 8" id="KW-0808">Transferase</keyword>
<dbReference type="NCBIfam" id="TIGR00516">
    <property type="entry name" value="acpS"/>
    <property type="match status" value="1"/>
</dbReference>
<evidence type="ECO:0000256" key="8">
    <source>
        <dbReference type="HAMAP-Rule" id="MF_00101"/>
    </source>
</evidence>
<protein>
    <recommendedName>
        <fullName evidence="8">Holo-[acyl-carrier-protein] synthase</fullName>
        <shortName evidence="8">Holo-ACP synthase</shortName>
        <ecNumber evidence="8">2.7.8.7</ecNumber>
    </recommendedName>
    <alternativeName>
        <fullName evidence="8">4'-phosphopantetheinyl transferase AcpS</fullName>
    </alternativeName>
</protein>
<dbReference type="InterPro" id="IPR002582">
    <property type="entry name" value="ACPS"/>
</dbReference>
<comment type="function">
    <text evidence="8">Transfers the 4'-phosphopantetheine moiety from coenzyme A to a Ser of acyl-carrier-protein.</text>
</comment>